<dbReference type="GO" id="GO:0051879">
    <property type="term" value="F:Hsp90 protein binding"/>
    <property type="evidence" value="ECO:0007669"/>
    <property type="project" value="UniProtKB-UniRule"/>
</dbReference>
<comment type="subcellular location">
    <subcellularLocation>
        <location evidence="2">Cytoplasm</location>
    </subcellularLocation>
    <subcellularLocation>
        <location evidence="2">Nucleus</location>
    </subcellularLocation>
</comment>
<dbReference type="EMBL" id="CM002869">
    <property type="protein sequence ID" value="KFK42641.1"/>
    <property type="molecule type" value="Genomic_DNA"/>
</dbReference>
<name>A0A087HKI9_ARAAL</name>
<dbReference type="GO" id="GO:0101031">
    <property type="term" value="C:protein folding chaperone complex"/>
    <property type="evidence" value="ECO:0007669"/>
    <property type="project" value="UniProtKB-ARBA"/>
</dbReference>
<keyword evidence="6" id="KW-1185">Reference proteome</keyword>
<evidence type="ECO:0000256" key="3">
    <source>
        <dbReference type="SAM" id="MobiDB-lite"/>
    </source>
</evidence>
<dbReference type="GO" id="GO:0005634">
    <property type="term" value="C:nucleus"/>
    <property type="evidence" value="ECO:0007669"/>
    <property type="project" value="UniProtKB-SubCell"/>
</dbReference>
<dbReference type="PANTHER" id="PTHR22932:SF22">
    <property type="entry name" value="CO-CHAPERONE PROTEIN P23"/>
    <property type="match status" value="1"/>
</dbReference>
<dbReference type="InterPro" id="IPR008978">
    <property type="entry name" value="HSP20-like_chaperone"/>
</dbReference>
<gene>
    <name evidence="5" type="ordered locus">AALP_Aa1g021600</name>
</gene>
<comment type="subunit">
    <text evidence="2">Interacts with HSP90 in an ATP-dependent manner.</text>
</comment>
<comment type="function">
    <text evidence="2">Acts as a co-chaperone for HSP90.</text>
</comment>
<reference evidence="6" key="1">
    <citation type="journal article" date="2015" name="Nat. Plants">
        <title>Genome expansion of Arabis alpina linked with retrotransposition and reduced symmetric DNA methylation.</title>
        <authorList>
            <person name="Willing E.M."/>
            <person name="Rawat V."/>
            <person name="Mandakova T."/>
            <person name="Maumus F."/>
            <person name="James G.V."/>
            <person name="Nordstroem K.J."/>
            <person name="Becker C."/>
            <person name="Warthmann N."/>
            <person name="Chica C."/>
            <person name="Szarzynska B."/>
            <person name="Zytnicki M."/>
            <person name="Albani M.C."/>
            <person name="Kiefer C."/>
            <person name="Bergonzi S."/>
            <person name="Castaings L."/>
            <person name="Mateos J.L."/>
            <person name="Berns M.C."/>
            <person name="Bujdoso N."/>
            <person name="Piofczyk T."/>
            <person name="de Lorenzo L."/>
            <person name="Barrero-Sicilia C."/>
            <person name="Mateos I."/>
            <person name="Piednoel M."/>
            <person name="Hagmann J."/>
            <person name="Chen-Min-Tao R."/>
            <person name="Iglesias-Fernandez R."/>
            <person name="Schuster S.C."/>
            <person name="Alonso-Blanco C."/>
            <person name="Roudier F."/>
            <person name="Carbonero P."/>
            <person name="Paz-Ares J."/>
            <person name="Davis S.J."/>
            <person name="Pecinka A."/>
            <person name="Quesneville H."/>
            <person name="Colot V."/>
            <person name="Lysak M.A."/>
            <person name="Weigel D."/>
            <person name="Coupland G."/>
            <person name="Schneeberger K."/>
        </authorList>
    </citation>
    <scope>NUCLEOTIDE SEQUENCE [LARGE SCALE GENOMIC DNA]</scope>
    <source>
        <strain evidence="6">cv. Pajares</strain>
    </source>
</reference>
<dbReference type="GO" id="GO:0006457">
    <property type="term" value="P:protein folding"/>
    <property type="evidence" value="ECO:0007669"/>
    <property type="project" value="TreeGrafter"/>
</dbReference>
<dbReference type="OMA" id="WWTKLLR"/>
<evidence type="ECO:0000256" key="2">
    <source>
        <dbReference type="RuleBase" id="RU369032"/>
    </source>
</evidence>
<feature type="compositionally biased region" description="Basic and acidic residues" evidence="3">
    <location>
        <begin position="310"/>
        <end position="321"/>
    </location>
</feature>
<dbReference type="AlphaFoldDB" id="A0A087HKI9"/>
<dbReference type="OrthoDB" id="1564555at2759"/>
<evidence type="ECO:0000259" key="4">
    <source>
        <dbReference type="PROSITE" id="PS51203"/>
    </source>
</evidence>
<dbReference type="FunFam" id="2.60.40.790:FF:000013">
    <property type="entry name" value="Very-long-chain (3R)-3-hydroxyacyl-CoA dehydratase"/>
    <property type="match status" value="1"/>
</dbReference>
<evidence type="ECO:0000313" key="6">
    <source>
        <dbReference type="Proteomes" id="UP000029120"/>
    </source>
</evidence>
<evidence type="ECO:0000313" key="5">
    <source>
        <dbReference type="EMBL" id="KFK42641.1"/>
    </source>
</evidence>
<dbReference type="Gene3D" id="2.60.40.790">
    <property type="match status" value="1"/>
</dbReference>
<proteinExistence type="inferred from homology"/>
<dbReference type="PROSITE" id="PS51203">
    <property type="entry name" value="CS"/>
    <property type="match status" value="1"/>
</dbReference>
<evidence type="ECO:0000256" key="1">
    <source>
        <dbReference type="ARBA" id="ARBA00025733"/>
    </source>
</evidence>
<dbReference type="GO" id="GO:0005829">
    <property type="term" value="C:cytosol"/>
    <property type="evidence" value="ECO:0007669"/>
    <property type="project" value="TreeGrafter"/>
</dbReference>
<feature type="compositionally biased region" description="Basic and acidic residues" evidence="3">
    <location>
        <begin position="330"/>
        <end position="342"/>
    </location>
</feature>
<accession>A0A087HKI9</accession>
<dbReference type="InterPro" id="IPR045250">
    <property type="entry name" value="p23-like"/>
</dbReference>
<keyword evidence="2" id="KW-0143">Chaperone</keyword>
<comment type="similarity">
    <text evidence="1 2">Belongs to the p23/wos2 family.</text>
</comment>
<protein>
    <recommendedName>
        <fullName evidence="2">Co-chaperone protein p23</fullName>
    </recommendedName>
</protein>
<dbReference type="GO" id="GO:0051131">
    <property type="term" value="P:chaperone-mediated protein complex assembly"/>
    <property type="evidence" value="ECO:0007669"/>
    <property type="project" value="TreeGrafter"/>
</dbReference>
<keyword evidence="2" id="KW-0539">Nucleus</keyword>
<dbReference type="InterPro" id="IPR007052">
    <property type="entry name" value="CS_dom"/>
</dbReference>
<dbReference type="eggNOG" id="KOG3158">
    <property type="taxonomic scope" value="Eukaryota"/>
</dbReference>
<feature type="region of interest" description="Disordered" evidence="3">
    <location>
        <begin position="293"/>
        <end position="342"/>
    </location>
</feature>
<organism evidence="5 6">
    <name type="scientific">Arabis alpina</name>
    <name type="common">Alpine rock-cress</name>
    <dbReference type="NCBI Taxonomy" id="50452"/>
    <lineage>
        <taxon>Eukaryota</taxon>
        <taxon>Viridiplantae</taxon>
        <taxon>Streptophyta</taxon>
        <taxon>Embryophyta</taxon>
        <taxon>Tracheophyta</taxon>
        <taxon>Spermatophyta</taxon>
        <taxon>Magnoliopsida</taxon>
        <taxon>eudicotyledons</taxon>
        <taxon>Gunneridae</taxon>
        <taxon>Pentapetalae</taxon>
        <taxon>rosids</taxon>
        <taxon>malvids</taxon>
        <taxon>Brassicales</taxon>
        <taxon>Brassicaceae</taxon>
        <taxon>Arabideae</taxon>
        <taxon>Arabis</taxon>
    </lineage>
</organism>
<dbReference type="SUPFAM" id="SSF49764">
    <property type="entry name" value="HSP20-like chaperones"/>
    <property type="match status" value="1"/>
</dbReference>
<sequence length="342" mass="36959">MSQDPEMKPAETEIADKYTDGRSGLLLNLTGSAPFIEGSARPLDVLLSFPGGGRMIRLVEVCGMGGEEFKTVENKEEAHVHATAEAKTEEETIKLVETKLFSIKRKSLCRHRSCSVSLGLHKPPSTSSTIMSHHPEVKWAEREDKVYLTVSLPDAKDADVKLDPEGVFDFSAKAGPENQLYELKLELNDKVNVEESKINIGLRSIFCILEKAEPKWWSKLLRGGKPPHYVKIDWDKWVDDEDDDTTAAPGDMDMGGMGGMDFSNFGGMGGMGGLEGLGGMGGMGGLEGLGGMGGMGGMDEFEDSDDEGEEVKSGDIKEEAPAHAPATAEAKTEEETAVKSDK</sequence>
<keyword evidence="2" id="KW-0963">Cytoplasm</keyword>
<dbReference type="Proteomes" id="UP000029120">
    <property type="component" value="Chromosome 1"/>
</dbReference>
<dbReference type="Pfam" id="PF04969">
    <property type="entry name" value="CS"/>
    <property type="match status" value="1"/>
</dbReference>
<dbReference type="CDD" id="cd06465">
    <property type="entry name" value="p23_hB-ind1_like"/>
    <property type="match status" value="1"/>
</dbReference>
<dbReference type="PANTHER" id="PTHR22932">
    <property type="entry name" value="TELOMERASE-BINDING PROTEIN P23 HSP90 CO-CHAPERONE"/>
    <property type="match status" value="1"/>
</dbReference>
<dbReference type="GO" id="GO:0009408">
    <property type="term" value="P:response to heat"/>
    <property type="evidence" value="ECO:0007669"/>
    <property type="project" value="UniProtKB-ARBA"/>
</dbReference>
<dbReference type="GO" id="GO:0051087">
    <property type="term" value="F:protein-folding chaperone binding"/>
    <property type="evidence" value="ECO:0007669"/>
    <property type="project" value="UniProtKB-ARBA"/>
</dbReference>
<feature type="domain" description="CS" evidence="4">
    <location>
        <begin position="132"/>
        <end position="221"/>
    </location>
</feature>
<feature type="compositionally biased region" description="Acidic residues" evidence="3">
    <location>
        <begin position="299"/>
        <end position="309"/>
    </location>
</feature>
<dbReference type="Gramene" id="KFK42641">
    <property type="protein sequence ID" value="KFK42641"/>
    <property type="gene ID" value="AALP_AA1G021600"/>
</dbReference>